<feature type="transmembrane region" description="Helical" evidence="10">
    <location>
        <begin position="343"/>
        <end position="363"/>
    </location>
</feature>
<comment type="subcellular location">
    <subcellularLocation>
        <location evidence="1">Cell membrane</location>
        <topology evidence="1">Multi-pass membrane protein</topology>
    </subcellularLocation>
</comment>
<keyword evidence="2" id="KW-1003">Cell membrane</keyword>
<evidence type="ECO:0000256" key="2">
    <source>
        <dbReference type="ARBA" id="ARBA00022475"/>
    </source>
</evidence>
<evidence type="ECO:0000259" key="11">
    <source>
        <dbReference type="PROSITE" id="PS50111"/>
    </source>
</evidence>
<evidence type="ECO:0000256" key="9">
    <source>
        <dbReference type="SAM" id="Coils"/>
    </source>
</evidence>
<dbReference type="SMART" id="SM00283">
    <property type="entry name" value="MA"/>
    <property type="match status" value="1"/>
</dbReference>
<dbReference type="RefSeq" id="WP_190615315.1">
    <property type="nucleotide sequence ID" value="NZ_AP018712.1"/>
</dbReference>
<dbReference type="InterPro" id="IPR004010">
    <property type="entry name" value="Double_Cache_2"/>
</dbReference>
<dbReference type="SMART" id="SM01049">
    <property type="entry name" value="Cache_2"/>
    <property type="match status" value="1"/>
</dbReference>
<protein>
    <recommendedName>
        <fullName evidence="15">Methyl-accepting chemotaxis protein</fullName>
    </recommendedName>
</protein>
<dbReference type="KEGG" id="ocy:OSSY52_03300"/>
<keyword evidence="3 10" id="KW-0812">Transmembrane</keyword>
<dbReference type="SUPFAM" id="SSF58104">
    <property type="entry name" value="Methyl-accepting chemotaxis protein (MCP) signaling domain"/>
    <property type="match status" value="1"/>
</dbReference>
<dbReference type="CDD" id="cd11386">
    <property type="entry name" value="MCP_signal"/>
    <property type="match status" value="1"/>
</dbReference>
<name>A0A7G1GA00_9BACT</name>
<proteinExistence type="inferred from homology"/>
<dbReference type="EMBL" id="AP018712">
    <property type="protein sequence ID" value="BBE30189.1"/>
    <property type="molecule type" value="Genomic_DNA"/>
</dbReference>
<keyword evidence="6 8" id="KW-0807">Transducer</keyword>
<feature type="coiled-coil region" evidence="9">
    <location>
        <begin position="391"/>
        <end position="425"/>
    </location>
</feature>
<evidence type="ECO:0000256" key="7">
    <source>
        <dbReference type="ARBA" id="ARBA00029447"/>
    </source>
</evidence>
<dbReference type="InParanoid" id="A0A7G1GA00"/>
<dbReference type="InterPro" id="IPR003660">
    <property type="entry name" value="HAMP_dom"/>
</dbReference>
<organism evidence="13 14">
    <name type="scientific">Tepiditoga spiralis</name>
    <dbReference type="NCBI Taxonomy" id="2108365"/>
    <lineage>
        <taxon>Bacteria</taxon>
        <taxon>Thermotogati</taxon>
        <taxon>Thermotogota</taxon>
        <taxon>Thermotogae</taxon>
        <taxon>Petrotogales</taxon>
        <taxon>Petrotogaceae</taxon>
        <taxon>Tepiditoga</taxon>
    </lineage>
</organism>
<dbReference type="Gene3D" id="3.30.450.20">
    <property type="entry name" value="PAS domain"/>
    <property type="match status" value="2"/>
</dbReference>
<dbReference type="GO" id="GO:0007165">
    <property type="term" value="P:signal transduction"/>
    <property type="evidence" value="ECO:0007669"/>
    <property type="project" value="UniProtKB-KW"/>
</dbReference>
<evidence type="ECO:0008006" key="15">
    <source>
        <dbReference type="Google" id="ProtNLM"/>
    </source>
</evidence>
<dbReference type="AlphaFoldDB" id="A0A7G1GA00"/>
<evidence type="ECO:0000259" key="12">
    <source>
        <dbReference type="PROSITE" id="PS50885"/>
    </source>
</evidence>
<sequence length="722" mass="80031">MRFKSLSFKFILLMSLVLIVSFSVIGFFSAREITNLSNDLIKNKIMEKSVDKITNIILTNDSKIAKLREEAIKDQVLRLTSIDEMAKDIIEKYIQLEKSGKMTRKEAQEAAKNDVKLLKYDNGEGYLFGFTEKSVTVFHAAKPSLEGKSLYDLKDKNGNYVIRNIVKAAKDKFNGIGDGSSVYYWPKPGMPDDQVFPKLSVGLYVPEWNWYIGTGVYIDNIDKNMAQLKKESDDQLYKMLYSNPTLGNSSYPIVYDKDGKFVMYYKKESIGKKSSAVDDKTGKKVFDIVKDVKNGFFSYYYPKPGQTKPVKKIAYVKNIGDYYVVLAAYEDEMYAAVRKSISITIWISIFSIIIVSLIIYFLFRNMIKKPLNTIVEFSKEISNGVLNKELKKDKNDEMGILQESLESMRKNLHKIVIEIKEKSQKTEKNSANMAALSEELNATTEEAFADSEKVTEAAENTAAAIEETTASVDEVATSAQVVSSAATSLADKNDEVENNIETGEKKIREIKDIAKNAVDNAEDNYSTVKKLQDESANIEGIVDAIVTIAEQTNLLALNAAIEAARAGEAGKGFAVVADEIRKLAEETKTATESISELLGNIKNDTKVVGEKSLGLKDIIEKVGNQSNEVAIGFENIKNSMKEMSSMVTNLAASAEEQSAAAEEMAAAMNQASDNVSTVSSSIKNTKEEIKAVADSSVEIVGMAEELSQISNELDSLVEKFKV</sequence>
<keyword evidence="4 10" id="KW-1133">Transmembrane helix</keyword>
<keyword evidence="9" id="KW-0175">Coiled coil</keyword>
<keyword evidence="5 10" id="KW-0472">Membrane</keyword>
<dbReference type="Proteomes" id="UP000516361">
    <property type="component" value="Chromosome"/>
</dbReference>
<dbReference type="Pfam" id="PF08269">
    <property type="entry name" value="dCache_2"/>
    <property type="match status" value="1"/>
</dbReference>
<dbReference type="CDD" id="cd06225">
    <property type="entry name" value="HAMP"/>
    <property type="match status" value="1"/>
</dbReference>
<gene>
    <name evidence="13" type="ORF">OSSY52_03300</name>
</gene>
<comment type="similarity">
    <text evidence="7">Belongs to the methyl-accepting chemotaxis (MCP) protein family.</text>
</comment>
<evidence type="ECO:0000256" key="6">
    <source>
        <dbReference type="ARBA" id="ARBA00023224"/>
    </source>
</evidence>
<evidence type="ECO:0000313" key="13">
    <source>
        <dbReference type="EMBL" id="BBE30189.1"/>
    </source>
</evidence>
<dbReference type="Pfam" id="PF00672">
    <property type="entry name" value="HAMP"/>
    <property type="match status" value="1"/>
</dbReference>
<accession>A0A7G1GA00</accession>
<dbReference type="SMART" id="SM00304">
    <property type="entry name" value="HAMP"/>
    <property type="match status" value="1"/>
</dbReference>
<dbReference type="PROSITE" id="PS50111">
    <property type="entry name" value="CHEMOTAXIS_TRANSDUC_2"/>
    <property type="match status" value="1"/>
</dbReference>
<evidence type="ECO:0000313" key="14">
    <source>
        <dbReference type="Proteomes" id="UP000516361"/>
    </source>
</evidence>
<dbReference type="PANTHER" id="PTHR32089:SF112">
    <property type="entry name" value="LYSOZYME-LIKE PROTEIN-RELATED"/>
    <property type="match status" value="1"/>
</dbReference>
<reference evidence="13 14" key="1">
    <citation type="submission" date="2018-06" db="EMBL/GenBank/DDBJ databases">
        <title>Genome sequencing of Oceanotoga sp. sy52.</title>
        <authorList>
            <person name="Mori K."/>
        </authorList>
    </citation>
    <scope>NUCLEOTIDE SEQUENCE [LARGE SCALE GENOMIC DNA]</scope>
    <source>
        <strain evidence="14">sy52</strain>
    </source>
</reference>
<dbReference type="InterPro" id="IPR004089">
    <property type="entry name" value="MCPsignal_dom"/>
</dbReference>
<feature type="domain" description="Methyl-accepting transducer" evidence="11">
    <location>
        <begin position="436"/>
        <end position="672"/>
    </location>
</feature>
<evidence type="ECO:0000256" key="8">
    <source>
        <dbReference type="PROSITE-ProRule" id="PRU00284"/>
    </source>
</evidence>
<dbReference type="GO" id="GO:0005886">
    <property type="term" value="C:plasma membrane"/>
    <property type="evidence" value="ECO:0007669"/>
    <property type="project" value="UniProtKB-SubCell"/>
</dbReference>
<evidence type="ECO:0000256" key="10">
    <source>
        <dbReference type="SAM" id="Phobius"/>
    </source>
</evidence>
<feature type="domain" description="HAMP" evidence="12">
    <location>
        <begin position="365"/>
        <end position="417"/>
    </location>
</feature>
<evidence type="ECO:0000256" key="3">
    <source>
        <dbReference type="ARBA" id="ARBA00022692"/>
    </source>
</evidence>
<evidence type="ECO:0000256" key="5">
    <source>
        <dbReference type="ARBA" id="ARBA00023136"/>
    </source>
</evidence>
<keyword evidence="14" id="KW-1185">Reference proteome</keyword>
<dbReference type="InterPro" id="IPR033480">
    <property type="entry name" value="sCache_2"/>
</dbReference>
<dbReference type="PANTHER" id="PTHR32089">
    <property type="entry name" value="METHYL-ACCEPTING CHEMOTAXIS PROTEIN MCPB"/>
    <property type="match status" value="1"/>
</dbReference>
<evidence type="ECO:0000256" key="4">
    <source>
        <dbReference type="ARBA" id="ARBA00022989"/>
    </source>
</evidence>
<evidence type="ECO:0000256" key="1">
    <source>
        <dbReference type="ARBA" id="ARBA00004651"/>
    </source>
</evidence>
<dbReference type="PROSITE" id="PS50885">
    <property type="entry name" value="HAMP"/>
    <property type="match status" value="1"/>
</dbReference>
<dbReference type="Gene3D" id="1.10.287.950">
    <property type="entry name" value="Methyl-accepting chemotaxis protein"/>
    <property type="match status" value="1"/>
</dbReference>
<feature type="coiled-coil region" evidence="9">
    <location>
        <begin position="486"/>
        <end position="524"/>
    </location>
</feature>
<dbReference type="Pfam" id="PF00015">
    <property type="entry name" value="MCPsignal"/>
    <property type="match status" value="1"/>
</dbReference>